<organism evidence="2 3">
    <name type="scientific">Cohnella luojiensis</name>
    <dbReference type="NCBI Taxonomy" id="652876"/>
    <lineage>
        <taxon>Bacteria</taxon>
        <taxon>Bacillati</taxon>
        <taxon>Bacillota</taxon>
        <taxon>Bacilli</taxon>
        <taxon>Bacillales</taxon>
        <taxon>Paenibacillaceae</taxon>
        <taxon>Cohnella</taxon>
    </lineage>
</organism>
<comment type="caution">
    <text evidence="2">The sequence shown here is derived from an EMBL/GenBank/DDBJ whole genome shotgun (WGS) entry which is preliminary data.</text>
</comment>
<feature type="transmembrane region" description="Helical" evidence="1">
    <location>
        <begin position="43"/>
        <end position="70"/>
    </location>
</feature>
<reference evidence="2 3" key="1">
    <citation type="submission" date="2019-03" db="EMBL/GenBank/DDBJ databases">
        <title>Cohnella endophytica sp. nov., a novel endophytic bacterium isolated from bark of Sonneratia apetala.</title>
        <authorList>
            <person name="Tuo L."/>
        </authorList>
    </citation>
    <scope>NUCLEOTIDE SEQUENCE [LARGE SCALE GENOMIC DNA]</scope>
    <source>
        <strain evidence="2 3">CCTCC AB 208254</strain>
    </source>
</reference>
<dbReference type="RefSeq" id="WP_135154669.1">
    <property type="nucleotide sequence ID" value="NZ_SOMN01000072.1"/>
</dbReference>
<protein>
    <submittedName>
        <fullName evidence="2">Uncharacterized protein</fullName>
    </submittedName>
</protein>
<keyword evidence="1" id="KW-0472">Membrane</keyword>
<dbReference type="Proteomes" id="UP000297900">
    <property type="component" value="Unassembled WGS sequence"/>
</dbReference>
<sequence>MRDFNAITKLFLLFLILILVSVGFPLFILMVFDIIFADYYSKVILAGFLHLIIGVIAMMVNATKSVIISINHLRGRSHNNLFDSKFFKQLALFFLVSILSQIVLSIIFENPF</sequence>
<evidence type="ECO:0000313" key="3">
    <source>
        <dbReference type="Proteomes" id="UP000297900"/>
    </source>
</evidence>
<evidence type="ECO:0000256" key="1">
    <source>
        <dbReference type="SAM" id="Phobius"/>
    </source>
</evidence>
<keyword evidence="3" id="KW-1185">Reference proteome</keyword>
<dbReference type="AlphaFoldDB" id="A0A4Y8LMN6"/>
<proteinExistence type="predicted"/>
<name>A0A4Y8LMN6_9BACL</name>
<keyword evidence="1" id="KW-1133">Transmembrane helix</keyword>
<feature type="transmembrane region" description="Helical" evidence="1">
    <location>
        <begin position="12"/>
        <end position="37"/>
    </location>
</feature>
<dbReference type="EMBL" id="SOMN01000072">
    <property type="protein sequence ID" value="TFE19337.1"/>
    <property type="molecule type" value="Genomic_DNA"/>
</dbReference>
<accession>A0A4Y8LMN6</accession>
<feature type="transmembrane region" description="Helical" evidence="1">
    <location>
        <begin position="90"/>
        <end position="108"/>
    </location>
</feature>
<evidence type="ECO:0000313" key="2">
    <source>
        <dbReference type="EMBL" id="TFE19337.1"/>
    </source>
</evidence>
<gene>
    <name evidence="2" type="ORF">E2980_23525</name>
</gene>
<keyword evidence="1" id="KW-0812">Transmembrane</keyword>